<keyword evidence="3 7" id="KW-0812">Transmembrane</keyword>
<reference evidence="9 10" key="1">
    <citation type="submission" date="2020-01" db="EMBL/GenBank/DDBJ databases">
        <title>Genomic analysis of Aminipila sp. CBA3637.</title>
        <authorList>
            <person name="Kim Y.B."/>
            <person name="Roh S.W."/>
        </authorList>
    </citation>
    <scope>NUCLEOTIDE SEQUENCE [LARGE SCALE GENOMIC DNA]</scope>
    <source>
        <strain evidence="9 10">CBA3637</strain>
    </source>
</reference>
<keyword evidence="10" id="KW-1185">Reference proteome</keyword>
<comment type="subcellular location">
    <subcellularLocation>
        <location evidence="1">Membrane</location>
        <topology evidence="1">Multi-pass membrane protein</topology>
    </subcellularLocation>
</comment>
<dbReference type="PANTHER" id="PTHR43495">
    <property type="entry name" value="GABA PERMEASE"/>
    <property type="match status" value="1"/>
</dbReference>
<dbReference type="FunFam" id="1.20.1740.10:FF:000001">
    <property type="entry name" value="Amino acid permease"/>
    <property type="match status" value="1"/>
</dbReference>
<feature type="transmembrane region" description="Helical" evidence="7">
    <location>
        <begin position="100"/>
        <end position="123"/>
    </location>
</feature>
<keyword evidence="2" id="KW-0813">Transport</keyword>
<dbReference type="PIRSF" id="PIRSF006060">
    <property type="entry name" value="AA_transporter"/>
    <property type="match status" value="1"/>
</dbReference>
<dbReference type="Pfam" id="PF00324">
    <property type="entry name" value="AA_permease"/>
    <property type="match status" value="1"/>
</dbReference>
<evidence type="ECO:0000313" key="10">
    <source>
        <dbReference type="Proteomes" id="UP000463883"/>
    </source>
</evidence>
<feature type="transmembrane region" description="Helical" evidence="7">
    <location>
        <begin position="33"/>
        <end position="54"/>
    </location>
</feature>
<dbReference type="GO" id="GO:0006865">
    <property type="term" value="P:amino acid transport"/>
    <property type="evidence" value="ECO:0007669"/>
    <property type="project" value="UniProtKB-KW"/>
</dbReference>
<dbReference type="KEGG" id="amic:Ami3637_04010"/>
<evidence type="ECO:0000256" key="5">
    <source>
        <dbReference type="ARBA" id="ARBA00022989"/>
    </source>
</evidence>
<proteinExistence type="predicted"/>
<dbReference type="GO" id="GO:0055085">
    <property type="term" value="P:transmembrane transport"/>
    <property type="evidence" value="ECO:0007669"/>
    <property type="project" value="InterPro"/>
</dbReference>
<dbReference type="PROSITE" id="PS00218">
    <property type="entry name" value="AMINO_ACID_PERMEASE_1"/>
    <property type="match status" value="1"/>
</dbReference>
<evidence type="ECO:0000256" key="2">
    <source>
        <dbReference type="ARBA" id="ARBA00022448"/>
    </source>
</evidence>
<evidence type="ECO:0000256" key="1">
    <source>
        <dbReference type="ARBA" id="ARBA00004141"/>
    </source>
</evidence>
<organism evidence="9 10">
    <name type="scientific">Aminipila terrae</name>
    <dbReference type="NCBI Taxonomy" id="2697030"/>
    <lineage>
        <taxon>Bacteria</taxon>
        <taxon>Bacillati</taxon>
        <taxon>Bacillota</taxon>
        <taxon>Clostridia</taxon>
        <taxon>Peptostreptococcales</taxon>
        <taxon>Anaerovoracaceae</taxon>
        <taxon>Aminipila</taxon>
    </lineage>
</organism>
<evidence type="ECO:0000256" key="6">
    <source>
        <dbReference type="ARBA" id="ARBA00023136"/>
    </source>
</evidence>
<dbReference type="EMBL" id="CP047591">
    <property type="protein sequence ID" value="QHI71657.1"/>
    <property type="molecule type" value="Genomic_DNA"/>
</dbReference>
<feature type="domain" description="Amino acid permease/ SLC12A" evidence="8">
    <location>
        <begin position="32"/>
        <end position="476"/>
    </location>
</feature>
<evidence type="ECO:0000259" key="8">
    <source>
        <dbReference type="Pfam" id="PF00324"/>
    </source>
</evidence>
<feature type="transmembrane region" description="Helical" evidence="7">
    <location>
        <begin position="454"/>
        <end position="473"/>
    </location>
</feature>
<dbReference type="PANTHER" id="PTHR43495:SF5">
    <property type="entry name" value="GAMMA-AMINOBUTYRIC ACID PERMEASE"/>
    <property type="match status" value="1"/>
</dbReference>
<evidence type="ECO:0000256" key="3">
    <source>
        <dbReference type="ARBA" id="ARBA00022692"/>
    </source>
</evidence>
<feature type="transmembrane region" description="Helical" evidence="7">
    <location>
        <begin position="177"/>
        <end position="199"/>
    </location>
</feature>
<feature type="transmembrane region" description="Helical" evidence="7">
    <location>
        <begin position="219"/>
        <end position="244"/>
    </location>
</feature>
<keyword evidence="4" id="KW-0029">Amino-acid transport</keyword>
<dbReference type="RefSeq" id="WP_162361431.1">
    <property type="nucleotide sequence ID" value="NZ_CP047591.1"/>
</dbReference>
<feature type="transmembrane region" description="Helical" evidence="7">
    <location>
        <begin position="143"/>
        <end position="165"/>
    </location>
</feature>
<dbReference type="AlphaFoldDB" id="A0A6P1MCN1"/>
<feature type="transmembrane region" description="Helical" evidence="7">
    <location>
        <begin position="354"/>
        <end position="372"/>
    </location>
</feature>
<feature type="transmembrane region" description="Helical" evidence="7">
    <location>
        <begin position="60"/>
        <end position="80"/>
    </location>
</feature>
<evidence type="ECO:0000256" key="4">
    <source>
        <dbReference type="ARBA" id="ARBA00022970"/>
    </source>
</evidence>
<keyword evidence="5 7" id="KW-1133">Transmembrane helix</keyword>
<evidence type="ECO:0000256" key="7">
    <source>
        <dbReference type="SAM" id="Phobius"/>
    </source>
</evidence>
<name>A0A6P1MCN1_9FIRM</name>
<accession>A0A6P1MCN1</accession>
<dbReference type="InterPro" id="IPR004841">
    <property type="entry name" value="AA-permease/SLC12A_dom"/>
</dbReference>
<evidence type="ECO:0000313" key="9">
    <source>
        <dbReference type="EMBL" id="QHI71657.1"/>
    </source>
</evidence>
<dbReference type="InterPro" id="IPR004840">
    <property type="entry name" value="Amino_acid_permease_CS"/>
</dbReference>
<dbReference type="GO" id="GO:0016020">
    <property type="term" value="C:membrane"/>
    <property type="evidence" value="ECO:0007669"/>
    <property type="project" value="UniProtKB-SubCell"/>
</dbReference>
<feature type="transmembrane region" description="Helical" evidence="7">
    <location>
        <begin position="312"/>
        <end position="334"/>
    </location>
</feature>
<protein>
    <submittedName>
        <fullName evidence="9">Amino acid permease</fullName>
    </submittedName>
</protein>
<dbReference type="Gene3D" id="1.20.1740.10">
    <property type="entry name" value="Amino acid/polyamine transporter I"/>
    <property type="match status" value="1"/>
</dbReference>
<sequence length="481" mass="52653">MENQISKDDVFEIKKDLEEKGSKLKRDLKGRHLFMISIGGVIGTGLFVGSGYSISQAGPLGAVLVYALTGVIMFITMRCLGEMAVFMPVAGSFQAYATKFISPGAGFSVGWFYWLNFAISIPFELVISGQMMAKWVSPEIVPVWVWGTIFAVIFVALNIFAVKFFGEAEFWFCSIKVVAILLFIIIGICEITGILGTGGATQVGFGNLVVDGSLFPTSFAAIATAFITVAFSYNGTEIIGLTAGESSQPEQQLKKSINNTAYRTLIFYVGSIFILVLTLPWKSFVGVEFQESPFVLTLQNAGFGFASDVMNFVVITAALSCGNSLLYSCMRLLFGMANEGQAPKALAKVTKSGVPRNALIFTMIIVCLYQLTSVYQPAVIALVLLSISSLAGMINWACICLSQIRFRKQYIASGGQLEDLKFKMFGFPYMSYIGLFTNLAMMLSFVFLPGNMGQLFAFVPAFAIMWIGYDIYYKKKNKTTE</sequence>
<keyword evidence="6 7" id="KW-0472">Membrane</keyword>
<feature type="transmembrane region" description="Helical" evidence="7">
    <location>
        <begin position="429"/>
        <end position="448"/>
    </location>
</feature>
<gene>
    <name evidence="9" type="ORF">Ami3637_04010</name>
</gene>
<dbReference type="Proteomes" id="UP000463883">
    <property type="component" value="Chromosome"/>
</dbReference>
<feature type="transmembrane region" description="Helical" evidence="7">
    <location>
        <begin position="378"/>
        <end position="401"/>
    </location>
</feature>
<feature type="transmembrane region" description="Helical" evidence="7">
    <location>
        <begin position="265"/>
        <end position="284"/>
    </location>
</feature>